<dbReference type="InParanoid" id="A2EF76"/>
<dbReference type="Proteomes" id="UP000001542">
    <property type="component" value="Unassembled WGS sequence"/>
</dbReference>
<dbReference type="GO" id="GO:0004555">
    <property type="term" value="F:alpha,alpha-trehalase activity"/>
    <property type="evidence" value="ECO:0007669"/>
    <property type="project" value="UniProtKB-EC"/>
</dbReference>
<evidence type="ECO:0000256" key="4">
    <source>
        <dbReference type="ARBA" id="ARBA00031637"/>
    </source>
</evidence>
<dbReference type="InterPro" id="IPR008928">
    <property type="entry name" value="6-hairpin_glycosidase_sf"/>
</dbReference>
<dbReference type="SUPFAM" id="SSF48208">
    <property type="entry name" value="Six-hairpin glycosidases"/>
    <property type="match status" value="1"/>
</dbReference>
<dbReference type="PANTHER" id="PTHR23403:SF1">
    <property type="entry name" value="TREHALASE"/>
    <property type="match status" value="1"/>
</dbReference>
<name>A2EF76_TRIV3</name>
<dbReference type="VEuPathDB" id="TrichDB:TVAGG3_1030280"/>
<protein>
    <recommendedName>
        <fullName evidence="2">alpha,alpha-trehalase</fullName>
        <ecNumber evidence="2">3.2.1.28</ecNumber>
    </recommendedName>
    <alternativeName>
        <fullName evidence="3">Alpha,alpha-trehalase</fullName>
    </alternativeName>
    <alternativeName>
        <fullName evidence="4">Alpha,alpha-trehalose glucohydrolase</fullName>
    </alternativeName>
</protein>
<keyword evidence="6" id="KW-1185">Reference proteome</keyword>
<reference evidence="5" key="2">
    <citation type="journal article" date="2007" name="Science">
        <title>Draft genome sequence of the sexually transmitted pathogen Trichomonas vaginalis.</title>
        <authorList>
            <person name="Carlton J.M."/>
            <person name="Hirt R.P."/>
            <person name="Silva J.C."/>
            <person name="Delcher A.L."/>
            <person name="Schatz M."/>
            <person name="Zhao Q."/>
            <person name="Wortman J.R."/>
            <person name="Bidwell S.L."/>
            <person name="Alsmark U.C.M."/>
            <person name="Besteiro S."/>
            <person name="Sicheritz-Ponten T."/>
            <person name="Noel C.J."/>
            <person name="Dacks J.B."/>
            <person name="Foster P.G."/>
            <person name="Simillion C."/>
            <person name="Van de Peer Y."/>
            <person name="Miranda-Saavedra D."/>
            <person name="Barton G.J."/>
            <person name="Westrop G.D."/>
            <person name="Mueller S."/>
            <person name="Dessi D."/>
            <person name="Fiori P.L."/>
            <person name="Ren Q."/>
            <person name="Paulsen I."/>
            <person name="Zhang H."/>
            <person name="Bastida-Corcuera F.D."/>
            <person name="Simoes-Barbosa A."/>
            <person name="Brown M.T."/>
            <person name="Hayes R.D."/>
            <person name="Mukherjee M."/>
            <person name="Okumura C.Y."/>
            <person name="Schneider R."/>
            <person name="Smith A.J."/>
            <person name="Vanacova S."/>
            <person name="Villalvazo M."/>
            <person name="Haas B.J."/>
            <person name="Pertea M."/>
            <person name="Feldblyum T.V."/>
            <person name="Utterback T.R."/>
            <person name="Shu C.L."/>
            <person name="Osoegawa K."/>
            <person name="de Jong P.J."/>
            <person name="Hrdy I."/>
            <person name="Horvathova L."/>
            <person name="Zubacova Z."/>
            <person name="Dolezal P."/>
            <person name="Malik S.B."/>
            <person name="Logsdon J.M. Jr."/>
            <person name="Henze K."/>
            <person name="Gupta A."/>
            <person name="Wang C.C."/>
            <person name="Dunne R.L."/>
            <person name="Upcroft J.A."/>
            <person name="Upcroft P."/>
            <person name="White O."/>
            <person name="Salzberg S.L."/>
            <person name="Tang P."/>
            <person name="Chiu C.-H."/>
            <person name="Lee Y.-S."/>
            <person name="Embley T.M."/>
            <person name="Coombs G.H."/>
            <person name="Mottram J.C."/>
            <person name="Tachezy J."/>
            <person name="Fraser-Liggett C.M."/>
            <person name="Johnson P.J."/>
        </authorList>
    </citation>
    <scope>NUCLEOTIDE SEQUENCE [LARGE SCALE GENOMIC DNA]</scope>
    <source>
        <strain evidence="5">G3</strain>
    </source>
</reference>
<proteinExistence type="inferred from homology"/>
<evidence type="ECO:0000256" key="1">
    <source>
        <dbReference type="ARBA" id="ARBA00005615"/>
    </source>
</evidence>
<evidence type="ECO:0000256" key="2">
    <source>
        <dbReference type="ARBA" id="ARBA00012757"/>
    </source>
</evidence>
<dbReference type="KEGG" id="tva:4766591"/>
<dbReference type="AlphaFoldDB" id="A2EF76"/>
<sequence>MKNYSLNSTANEIKNRWTSMVKNVYENTFKLLEKYNVVEAGNTGGGEYPNQDGFGWTNGVYCAFDEEKDL</sequence>
<evidence type="ECO:0000313" key="6">
    <source>
        <dbReference type="Proteomes" id="UP000001542"/>
    </source>
</evidence>
<dbReference type="Pfam" id="PF01204">
    <property type="entry name" value="Trehalase"/>
    <property type="match status" value="1"/>
</dbReference>
<dbReference type="STRING" id="5722.A2EF76"/>
<dbReference type="InterPro" id="IPR001661">
    <property type="entry name" value="Glyco_hydro_37"/>
</dbReference>
<evidence type="ECO:0000256" key="3">
    <source>
        <dbReference type="ARBA" id="ARBA00030473"/>
    </source>
</evidence>
<dbReference type="EC" id="3.2.1.28" evidence="2"/>
<accession>A2EF76</accession>
<dbReference type="EMBL" id="DS113373">
    <property type="protein sequence ID" value="EAY08686.1"/>
    <property type="molecule type" value="Genomic_DNA"/>
</dbReference>
<evidence type="ECO:0000313" key="5">
    <source>
        <dbReference type="EMBL" id="EAY08686.1"/>
    </source>
</evidence>
<reference evidence="5" key="1">
    <citation type="submission" date="2006-10" db="EMBL/GenBank/DDBJ databases">
        <authorList>
            <person name="Amadeo P."/>
            <person name="Zhao Q."/>
            <person name="Wortman J."/>
            <person name="Fraser-Liggett C."/>
            <person name="Carlton J."/>
        </authorList>
    </citation>
    <scope>NUCLEOTIDE SEQUENCE</scope>
    <source>
        <strain evidence="5">G3</strain>
    </source>
</reference>
<dbReference type="OrthoDB" id="3542292at2759"/>
<dbReference type="Gene3D" id="1.50.10.10">
    <property type="match status" value="1"/>
</dbReference>
<comment type="similarity">
    <text evidence="1">Belongs to the glycosyl hydrolase 37 family.</text>
</comment>
<gene>
    <name evidence="5" type="ORF">TVAG_079440</name>
</gene>
<dbReference type="PANTHER" id="PTHR23403">
    <property type="entry name" value="TREHALASE"/>
    <property type="match status" value="1"/>
</dbReference>
<organism evidence="5 6">
    <name type="scientific">Trichomonas vaginalis (strain ATCC PRA-98 / G3)</name>
    <dbReference type="NCBI Taxonomy" id="412133"/>
    <lineage>
        <taxon>Eukaryota</taxon>
        <taxon>Metamonada</taxon>
        <taxon>Parabasalia</taxon>
        <taxon>Trichomonadida</taxon>
        <taxon>Trichomonadidae</taxon>
        <taxon>Trichomonas</taxon>
    </lineage>
</organism>
<dbReference type="InterPro" id="IPR012341">
    <property type="entry name" value="6hp_glycosidase-like_sf"/>
</dbReference>
<dbReference type="GO" id="GO:0005991">
    <property type="term" value="P:trehalose metabolic process"/>
    <property type="evidence" value="ECO:0007669"/>
    <property type="project" value="InterPro"/>
</dbReference>
<dbReference type="RefSeq" id="XP_001320909.1">
    <property type="nucleotide sequence ID" value="XM_001320874.1"/>
</dbReference>